<evidence type="ECO:0000313" key="1">
    <source>
        <dbReference type="EMBL" id="KAF9413684.1"/>
    </source>
</evidence>
<dbReference type="EMBL" id="JACKWZ010000152">
    <property type="protein sequence ID" value="KAF9413684.1"/>
    <property type="molecule type" value="Genomic_DNA"/>
</dbReference>
<sequence>MHVSLNIYKLKRRYVSQSQNISKNRSFSRQYFLKGTQICREMFVKTIHTTPKKIDTALKKMKSDSISDKRGINGGRNKINEESEKFFISIVKKLPTYISHYCREKVGAAKFLRSNMTFPKIYQIYTEEAHSAGINVLSYPKVKQIFLTKFNLRTKPLNKDT</sequence>
<protein>
    <submittedName>
        <fullName evidence="1">Uncharacterized protein</fullName>
    </submittedName>
</protein>
<gene>
    <name evidence="1" type="ORF">HW555_008130</name>
</gene>
<keyword evidence="2" id="KW-1185">Reference proteome</keyword>
<organism evidence="1 2">
    <name type="scientific">Spodoptera exigua</name>
    <name type="common">Beet armyworm</name>
    <name type="synonym">Noctua fulgens</name>
    <dbReference type="NCBI Taxonomy" id="7107"/>
    <lineage>
        <taxon>Eukaryota</taxon>
        <taxon>Metazoa</taxon>
        <taxon>Ecdysozoa</taxon>
        <taxon>Arthropoda</taxon>
        <taxon>Hexapoda</taxon>
        <taxon>Insecta</taxon>
        <taxon>Pterygota</taxon>
        <taxon>Neoptera</taxon>
        <taxon>Endopterygota</taxon>
        <taxon>Lepidoptera</taxon>
        <taxon>Glossata</taxon>
        <taxon>Ditrysia</taxon>
        <taxon>Noctuoidea</taxon>
        <taxon>Noctuidae</taxon>
        <taxon>Amphipyrinae</taxon>
        <taxon>Spodoptera</taxon>
    </lineage>
</organism>
<comment type="caution">
    <text evidence="1">The sequence shown here is derived from an EMBL/GenBank/DDBJ whole genome shotgun (WGS) entry which is preliminary data.</text>
</comment>
<feature type="non-terminal residue" evidence="1">
    <location>
        <position position="1"/>
    </location>
</feature>
<dbReference type="Proteomes" id="UP000648187">
    <property type="component" value="Unassembled WGS sequence"/>
</dbReference>
<accession>A0A835GFK4</accession>
<proteinExistence type="predicted"/>
<reference evidence="1" key="1">
    <citation type="submission" date="2020-08" db="EMBL/GenBank/DDBJ databases">
        <title>Spodoptera exigua strain:BAW_Kor-Di-RS1 Genome sequencing and assembly.</title>
        <authorList>
            <person name="Kim J."/>
            <person name="Nam H.Y."/>
            <person name="Kwon M."/>
            <person name="Choi J.H."/>
            <person name="Cho S.R."/>
            <person name="Kim G.-H."/>
        </authorList>
    </citation>
    <scope>NUCLEOTIDE SEQUENCE</scope>
    <source>
        <strain evidence="1">BAW_Kor-Di-RS1</strain>
        <tissue evidence="1">Whole-body</tissue>
    </source>
</reference>
<evidence type="ECO:0000313" key="2">
    <source>
        <dbReference type="Proteomes" id="UP000648187"/>
    </source>
</evidence>
<name>A0A835GFK4_SPOEX</name>
<dbReference type="AlphaFoldDB" id="A0A835GFK4"/>